<protein>
    <recommendedName>
        <fullName evidence="3">Reverse transcriptase domain-containing protein</fullName>
    </recommendedName>
</protein>
<proteinExistence type="predicted"/>
<sequence>TQFADDTTLTASGPHLNELTQSIESELNKVLDWLIANKLIINLTKTHSMLFSNKRCDRKISIRVNNTVLEQKSECKFLGIIVDDQLNWKAHIKYISSKISKTIAILRLLKYTFPKHILRTLYMSLIYPYFVYCNVIWEAADKTIVEPLIILQKKAIRIISRVYYTEHTAPLFISLNL</sequence>
<feature type="non-terminal residue" evidence="1">
    <location>
        <position position="177"/>
    </location>
</feature>
<comment type="caution">
    <text evidence="1">The sequence shown here is derived from an EMBL/GenBank/DDBJ whole genome shotgun (WGS) entry which is preliminary data.</text>
</comment>
<dbReference type="PANTHER" id="PTHR33332">
    <property type="entry name" value="REVERSE TRANSCRIPTASE DOMAIN-CONTAINING PROTEIN"/>
    <property type="match status" value="1"/>
</dbReference>
<dbReference type="Proteomes" id="UP001497623">
    <property type="component" value="Unassembled WGS sequence"/>
</dbReference>
<organism evidence="1 2">
    <name type="scientific">Meganyctiphanes norvegica</name>
    <name type="common">Northern krill</name>
    <name type="synonym">Thysanopoda norvegica</name>
    <dbReference type="NCBI Taxonomy" id="48144"/>
    <lineage>
        <taxon>Eukaryota</taxon>
        <taxon>Metazoa</taxon>
        <taxon>Ecdysozoa</taxon>
        <taxon>Arthropoda</taxon>
        <taxon>Crustacea</taxon>
        <taxon>Multicrustacea</taxon>
        <taxon>Malacostraca</taxon>
        <taxon>Eumalacostraca</taxon>
        <taxon>Eucarida</taxon>
        <taxon>Euphausiacea</taxon>
        <taxon>Euphausiidae</taxon>
        <taxon>Meganyctiphanes</taxon>
    </lineage>
</organism>
<accession>A0AAV2S7C3</accession>
<reference evidence="1 2" key="1">
    <citation type="submission" date="2024-05" db="EMBL/GenBank/DDBJ databases">
        <authorList>
            <person name="Wallberg A."/>
        </authorList>
    </citation>
    <scope>NUCLEOTIDE SEQUENCE [LARGE SCALE GENOMIC DNA]</scope>
</reference>
<evidence type="ECO:0000313" key="1">
    <source>
        <dbReference type="EMBL" id="CAL4171176.1"/>
    </source>
</evidence>
<dbReference type="AlphaFoldDB" id="A0AAV2S7C3"/>
<gene>
    <name evidence="1" type="ORF">MNOR_LOCUS34085</name>
</gene>
<evidence type="ECO:0000313" key="2">
    <source>
        <dbReference type="Proteomes" id="UP001497623"/>
    </source>
</evidence>
<name>A0AAV2S7C3_MEGNR</name>
<dbReference type="EMBL" id="CAXKWB010051236">
    <property type="protein sequence ID" value="CAL4171176.1"/>
    <property type="molecule type" value="Genomic_DNA"/>
</dbReference>
<evidence type="ECO:0008006" key="3">
    <source>
        <dbReference type="Google" id="ProtNLM"/>
    </source>
</evidence>
<feature type="non-terminal residue" evidence="1">
    <location>
        <position position="1"/>
    </location>
</feature>
<keyword evidence="2" id="KW-1185">Reference proteome</keyword>